<sequence>MADSPIDTAHLLHEHGHGAFSKRRPRVDNEHALSFCQVLCAVEMKMVIIKHDSILNMP</sequence>
<gene>
    <name evidence="1" type="ORF">DPMN_041943</name>
</gene>
<keyword evidence="2" id="KW-1185">Reference proteome</keyword>
<dbReference type="EMBL" id="JAIWYP010000011">
    <property type="protein sequence ID" value="KAH3735415.1"/>
    <property type="molecule type" value="Genomic_DNA"/>
</dbReference>
<evidence type="ECO:0000313" key="2">
    <source>
        <dbReference type="Proteomes" id="UP000828390"/>
    </source>
</evidence>
<reference evidence="1" key="1">
    <citation type="journal article" date="2019" name="bioRxiv">
        <title>The Genome of the Zebra Mussel, Dreissena polymorpha: A Resource for Invasive Species Research.</title>
        <authorList>
            <person name="McCartney M.A."/>
            <person name="Auch B."/>
            <person name="Kono T."/>
            <person name="Mallez S."/>
            <person name="Zhang Y."/>
            <person name="Obille A."/>
            <person name="Becker A."/>
            <person name="Abrahante J.E."/>
            <person name="Garbe J."/>
            <person name="Badalamenti J.P."/>
            <person name="Herman A."/>
            <person name="Mangelson H."/>
            <person name="Liachko I."/>
            <person name="Sullivan S."/>
            <person name="Sone E.D."/>
            <person name="Koren S."/>
            <person name="Silverstein K.A.T."/>
            <person name="Beckman K.B."/>
            <person name="Gohl D.M."/>
        </authorList>
    </citation>
    <scope>NUCLEOTIDE SEQUENCE</scope>
    <source>
        <strain evidence="1">Duluth1</strain>
        <tissue evidence="1">Whole animal</tissue>
    </source>
</reference>
<dbReference type="Proteomes" id="UP000828390">
    <property type="component" value="Unassembled WGS sequence"/>
</dbReference>
<comment type="caution">
    <text evidence="1">The sequence shown here is derived from an EMBL/GenBank/DDBJ whole genome shotgun (WGS) entry which is preliminary data.</text>
</comment>
<proteinExistence type="predicted"/>
<reference evidence="1" key="2">
    <citation type="submission" date="2020-11" db="EMBL/GenBank/DDBJ databases">
        <authorList>
            <person name="McCartney M.A."/>
            <person name="Auch B."/>
            <person name="Kono T."/>
            <person name="Mallez S."/>
            <person name="Becker A."/>
            <person name="Gohl D.M."/>
            <person name="Silverstein K.A.T."/>
            <person name="Koren S."/>
            <person name="Bechman K.B."/>
            <person name="Herman A."/>
            <person name="Abrahante J.E."/>
            <person name="Garbe J."/>
        </authorList>
    </citation>
    <scope>NUCLEOTIDE SEQUENCE</scope>
    <source>
        <strain evidence="1">Duluth1</strain>
        <tissue evidence="1">Whole animal</tissue>
    </source>
</reference>
<accession>A0A9D4HUB9</accession>
<organism evidence="1 2">
    <name type="scientific">Dreissena polymorpha</name>
    <name type="common">Zebra mussel</name>
    <name type="synonym">Mytilus polymorpha</name>
    <dbReference type="NCBI Taxonomy" id="45954"/>
    <lineage>
        <taxon>Eukaryota</taxon>
        <taxon>Metazoa</taxon>
        <taxon>Spiralia</taxon>
        <taxon>Lophotrochozoa</taxon>
        <taxon>Mollusca</taxon>
        <taxon>Bivalvia</taxon>
        <taxon>Autobranchia</taxon>
        <taxon>Heteroconchia</taxon>
        <taxon>Euheterodonta</taxon>
        <taxon>Imparidentia</taxon>
        <taxon>Neoheterodontei</taxon>
        <taxon>Myida</taxon>
        <taxon>Dreissenoidea</taxon>
        <taxon>Dreissenidae</taxon>
        <taxon>Dreissena</taxon>
    </lineage>
</organism>
<dbReference type="AlphaFoldDB" id="A0A9D4HUB9"/>
<protein>
    <submittedName>
        <fullName evidence="1">Uncharacterized protein</fullName>
    </submittedName>
</protein>
<evidence type="ECO:0000313" key="1">
    <source>
        <dbReference type="EMBL" id="KAH3735415.1"/>
    </source>
</evidence>
<name>A0A9D4HUB9_DREPO</name>